<keyword evidence="2" id="KW-1185">Reference proteome</keyword>
<dbReference type="AlphaFoldDB" id="A0A9P4VN56"/>
<sequence length="91" mass="10758">MGNTNRAVDLFEHVVKLRKTTLPETDQRLLLSQYALPIAYQSSRDIEMGTELLEYVIRPNVIKEYQNLIMDHAWQVLYCHSDKLYLYYGGY</sequence>
<evidence type="ECO:0000313" key="2">
    <source>
        <dbReference type="Proteomes" id="UP000799429"/>
    </source>
</evidence>
<reference evidence="1" key="1">
    <citation type="journal article" date="2020" name="Stud. Mycol.">
        <title>101 Dothideomycetes genomes: a test case for predicting lifestyles and emergence of pathogens.</title>
        <authorList>
            <person name="Haridas S."/>
            <person name="Albert R."/>
            <person name="Binder M."/>
            <person name="Bloem J."/>
            <person name="Labutti K."/>
            <person name="Salamov A."/>
            <person name="Andreopoulos B."/>
            <person name="Baker S."/>
            <person name="Barry K."/>
            <person name="Bills G."/>
            <person name="Bluhm B."/>
            <person name="Cannon C."/>
            <person name="Castanera R."/>
            <person name="Culley D."/>
            <person name="Daum C."/>
            <person name="Ezra D."/>
            <person name="Gonzalez J."/>
            <person name="Henrissat B."/>
            <person name="Kuo A."/>
            <person name="Liang C."/>
            <person name="Lipzen A."/>
            <person name="Lutzoni F."/>
            <person name="Magnuson J."/>
            <person name="Mondo S."/>
            <person name="Nolan M."/>
            <person name="Ohm R."/>
            <person name="Pangilinan J."/>
            <person name="Park H.-J."/>
            <person name="Ramirez L."/>
            <person name="Alfaro M."/>
            <person name="Sun H."/>
            <person name="Tritt A."/>
            <person name="Yoshinaga Y."/>
            <person name="Zwiers L.-H."/>
            <person name="Turgeon B."/>
            <person name="Goodwin S."/>
            <person name="Spatafora J."/>
            <person name="Crous P."/>
            <person name="Grigoriev I."/>
        </authorList>
    </citation>
    <scope>NUCLEOTIDE SEQUENCE</scope>
    <source>
        <strain evidence="1">CBS 101060</strain>
    </source>
</reference>
<accession>A0A9P4VN56</accession>
<dbReference type="OrthoDB" id="1658288at2759"/>
<organism evidence="1 2">
    <name type="scientific">Patellaria atrata CBS 101060</name>
    <dbReference type="NCBI Taxonomy" id="1346257"/>
    <lineage>
        <taxon>Eukaryota</taxon>
        <taxon>Fungi</taxon>
        <taxon>Dikarya</taxon>
        <taxon>Ascomycota</taxon>
        <taxon>Pezizomycotina</taxon>
        <taxon>Dothideomycetes</taxon>
        <taxon>Dothideomycetes incertae sedis</taxon>
        <taxon>Patellariales</taxon>
        <taxon>Patellariaceae</taxon>
        <taxon>Patellaria</taxon>
    </lineage>
</organism>
<dbReference type="EMBL" id="MU006109">
    <property type="protein sequence ID" value="KAF2835347.1"/>
    <property type="molecule type" value="Genomic_DNA"/>
</dbReference>
<evidence type="ECO:0000313" key="1">
    <source>
        <dbReference type="EMBL" id="KAF2835347.1"/>
    </source>
</evidence>
<gene>
    <name evidence="1" type="ORF">M501DRAFT_442552</name>
</gene>
<proteinExistence type="predicted"/>
<dbReference type="Proteomes" id="UP000799429">
    <property type="component" value="Unassembled WGS sequence"/>
</dbReference>
<name>A0A9P4VN56_9PEZI</name>
<protein>
    <submittedName>
        <fullName evidence="1">Uncharacterized protein</fullName>
    </submittedName>
</protein>
<comment type="caution">
    <text evidence="1">The sequence shown here is derived from an EMBL/GenBank/DDBJ whole genome shotgun (WGS) entry which is preliminary data.</text>
</comment>